<comment type="subcellular location">
    <subcellularLocation>
        <location evidence="1">Membrane</location>
        <topology evidence="1">Multi-pass membrane protein</topology>
    </subcellularLocation>
</comment>
<comment type="similarity">
    <text evidence="5">Belongs to the SAT4 family.</text>
</comment>
<feature type="transmembrane region" description="Helical" evidence="7">
    <location>
        <begin position="88"/>
        <end position="109"/>
    </location>
</feature>
<reference evidence="9 10" key="1">
    <citation type="journal article" date="2024" name="IMA Fungus">
        <title>IMA Genome - F19 : A genome assembly and annotation guide to empower mycologists, including annotated draft genome sequences of Ceratocystis pirilliformis, Diaporthe australafricana, Fusarium ophioides, Paecilomyces lecythidis, and Sporothrix stenoceras.</title>
        <authorList>
            <person name="Aylward J."/>
            <person name="Wilson A.M."/>
            <person name="Visagie C.M."/>
            <person name="Spraker J."/>
            <person name="Barnes I."/>
            <person name="Buitendag C."/>
            <person name="Ceriani C."/>
            <person name="Del Mar Angel L."/>
            <person name="du Plessis D."/>
            <person name="Fuchs T."/>
            <person name="Gasser K."/>
            <person name="Kramer D."/>
            <person name="Li W."/>
            <person name="Munsamy K."/>
            <person name="Piso A."/>
            <person name="Price J.L."/>
            <person name="Sonnekus B."/>
            <person name="Thomas C."/>
            <person name="van der Nest A."/>
            <person name="van Dijk A."/>
            <person name="van Heerden A."/>
            <person name="van Vuuren N."/>
            <person name="Yilmaz N."/>
            <person name="Duong T.A."/>
            <person name="van der Merwe N.A."/>
            <person name="Wingfield M.J."/>
            <person name="Wingfield B.D."/>
        </authorList>
    </citation>
    <scope>NUCLEOTIDE SEQUENCE [LARGE SCALE GENOMIC DNA]</scope>
    <source>
        <strain evidence="9 10">CMW 18300</strain>
    </source>
</reference>
<feature type="region of interest" description="Disordered" evidence="6">
    <location>
        <begin position="346"/>
        <end position="374"/>
    </location>
</feature>
<evidence type="ECO:0000256" key="1">
    <source>
        <dbReference type="ARBA" id="ARBA00004141"/>
    </source>
</evidence>
<sequence>MAMGGQGPMAVMVLWIILVPTLICVILRHYTRVFVIQSYGADDHVYNFAFVCLLCYTIFVTVAAQYGFGQSASDLAPSNLSNAILFEVIGQTFAVIGMAVAKWSSGLFLLRIIHLRTHKALIWIVIGLLMGASISACFVFWLQCTPPAYLWDRSIPGGSCQLDSRPVSMLLCILCVLADFFFSTSPWFFMWNLQMGRGEKLATLISLSFGVVAGAFGIRRTIDVPQLSSTDYTRNTVGIIIWSAAEIAVTMICTAAPVCGPLYNRFLDRSPSQRTGSYQRQNGSGQNLGLALQTFGGSTTGPLGGQGSNRLSGKKRTLPDVESGRLPTFGDYKMGYTSTYAMAMGSRHDDDRSDEEMLSPVMTSGGHTPGRGSLTIRVTDEVNVTSSLYEDEK</sequence>
<feature type="transmembrane region" description="Helical" evidence="7">
    <location>
        <begin position="201"/>
        <end position="219"/>
    </location>
</feature>
<dbReference type="EMBL" id="JAWRVE010000073">
    <property type="protein sequence ID" value="KAL1863874.1"/>
    <property type="molecule type" value="Genomic_DNA"/>
</dbReference>
<accession>A0ABR3WJP1</accession>
<evidence type="ECO:0000259" key="8">
    <source>
        <dbReference type="Pfam" id="PF20684"/>
    </source>
</evidence>
<dbReference type="Pfam" id="PF20684">
    <property type="entry name" value="Fung_rhodopsin"/>
    <property type="match status" value="1"/>
</dbReference>
<evidence type="ECO:0000256" key="6">
    <source>
        <dbReference type="SAM" id="MobiDB-lite"/>
    </source>
</evidence>
<feature type="transmembrane region" description="Helical" evidence="7">
    <location>
        <begin position="6"/>
        <end position="27"/>
    </location>
</feature>
<feature type="region of interest" description="Disordered" evidence="6">
    <location>
        <begin position="299"/>
        <end position="324"/>
    </location>
</feature>
<dbReference type="PANTHER" id="PTHR33048:SF93">
    <property type="entry name" value="INTEGRAL MEMBRANE PROTEIN"/>
    <property type="match status" value="1"/>
</dbReference>
<protein>
    <recommendedName>
        <fullName evidence="8">Rhodopsin domain-containing protein</fullName>
    </recommendedName>
</protein>
<evidence type="ECO:0000256" key="7">
    <source>
        <dbReference type="SAM" id="Phobius"/>
    </source>
</evidence>
<dbReference type="InterPro" id="IPR052337">
    <property type="entry name" value="SAT4-like"/>
</dbReference>
<name>A0ABR3WJP1_9PEZI</name>
<evidence type="ECO:0000256" key="5">
    <source>
        <dbReference type="ARBA" id="ARBA00038359"/>
    </source>
</evidence>
<gene>
    <name evidence="9" type="ORF">Daus18300_008023</name>
</gene>
<keyword evidence="10" id="KW-1185">Reference proteome</keyword>
<keyword evidence="2 7" id="KW-0812">Transmembrane</keyword>
<proteinExistence type="inferred from homology"/>
<feature type="transmembrane region" description="Helical" evidence="7">
    <location>
        <begin position="239"/>
        <end position="263"/>
    </location>
</feature>
<feature type="transmembrane region" description="Helical" evidence="7">
    <location>
        <begin position="48"/>
        <end position="68"/>
    </location>
</feature>
<keyword evidence="3 7" id="KW-1133">Transmembrane helix</keyword>
<dbReference type="Proteomes" id="UP001583177">
    <property type="component" value="Unassembled WGS sequence"/>
</dbReference>
<feature type="domain" description="Rhodopsin" evidence="8">
    <location>
        <begin position="27"/>
        <end position="264"/>
    </location>
</feature>
<feature type="transmembrane region" description="Helical" evidence="7">
    <location>
        <begin position="167"/>
        <end position="189"/>
    </location>
</feature>
<feature type="transmembrane region" description="Helical" evidence="7">
    <location>
        <begin position="121"/>
        <end position="142"/>
    </location>
</feature>
<organism evidence="9 10">
    <name type="scientific">Diaporthe australafricana</name>
    <dbReference type="NCBI Taxonomy" id="127596"/>
    <lineage>
        <taxon>Eukaryota</taxon>
        <taxon>Fungi</taxon>
        <taxon>Dikarya</taxon>
        <taxon>Ascomycota</taxon>
        <taxon>Pezizomycotina</taxon>
        <taxon>Sordariomycetes</taxon>
        <taxon>Sordariomycetidae</taxon>
        <taxon>Diaporthales</taxon>
        <taxon>Diaporthaceae</taxon>
        <taxon>Diaporthe</taxon>
    </lineage>
</organism>
<evidence type="ECO:0000313" key="10">
    <source>
        <dbReference type="Proteomes" id="UP001583177"/>
    </source>
</evidence>
<evidence type="ECO:0000256" key="4">
    <source>
        <dbReference type="ARBA" id="ARBA00023136"/>
    </source>
</evidence>
<dbReference type="InterPro" id="IPR049326">
    <property type="entry name" value="Rhodopsin_dom_fungi"/>
</dbReference>
<dbReference type="PANTHER" id="PTHR33048">
    <property type="entry name" value="PTH11-LIKE INTEGRAL MEMBRANE PROTEIN (AFU_ORTHOLOGUE AFUA_5G11245)"/>
    <property type="match status" value="1"/>
</dbReference>
<evidence type="ECO:0000256" key="2">
    <source>
        <dbReference type="ARBA" id="ARBA00022692"/>
    </source>
</evidence>
<comment type="caution">
    <text evidence="9">The sequence shown here is derived from an EMBL/GenBank/DDBJ whole genome shotgun (WGS) entry which is preliminary data.</text>
</comment>
<evidence type="ECO:0000313" key="9">
    <source>
        <dbReference type="EMBL" id="KAL1863874.1"/>
    </source>
</evidence>
<keyword evidence="4 7" id="KW-0472">Membrane</keyword>
<evidence type="ECO:0000256" key="3">
    <source>
        <dbReference type="ARBA" id="ARBA00022989"/>
    </source>
</evidence>